<comment type="subcellular location">
    <subcellularLocation>
        <location evidence="2">Golgi apparatus</location>
    </subcellularLocation>
    <subcellularLocation>
        <location evidence="1">Lysosome</location>
    </subcellularLocation>
</comment>
<dbReference type="Gene3D" id="2.20.70.10">
    <property type="match status" value="2"/>
</dbReference>
<evidence type="ECO:0000256" key="9">
    <source>
        <dbReference type="ARBA" id="ARBA00023228"/>
    </source>
</evidence>
<keyword evidence="13" id="KW-1185">Reference proteome</keyword>
<keyword evidence="9" id="KW-0458">Lysosome</keyword>
<dbReference type="Gene3D" id="1.25.10.10">
    <property type="entry name" value="Leucine-rich Repeat Variant"/>
    <property type="match status" value="1"/>
</dbReference>
<protein>
    <recommendedName>
        <fullName evidence="4">WW domain-containing oxidoreductase</fullName>
    </recommendedName>
</protein>
<dbReference type="Pfam" id="PF23565">
    <property type="entry name" value="ARM_TANGO6"/>
    <property type="match status" value="1"/>
</dbReference>
<feature type="domain" description="WW" evidence="11">
    <location>
        <begin position="53"/>
        <end position="86"/>
    </location>
</feature>
<dbReference type="PROSITE" id="PS01159">
    <property type="entry name" value="WW_DOMAIN_1"/>
    <property type="match status" value="1"/>
</dbReference>
<dbReference type="Pfam" id="PF02985">
    <property type="entry name" value="HEAT"/>
    <property type="match status" value="1"/>
</dbReference>
<evidence type="ECO:0000256" key="5">
    <source>
        <dbReference type="ARBA" id="ARBA00022687"/>
    </source>
</evidence>
<comment type="caution">
    <text evidence="12">The sequence shown here is derived from an EMBL/GenBank/DDBJ whole genome shotgun (WGS) entry which is preliminary data.</text>
</comment>
<dbReference type="GO" id="GO:0005794">
    <property type="term" value="C:Golgi apparatus"/>
    <property type="evidence" value="ECO:0007669"/>
    <property type="project" value="UniProtKB-SubCell"/>
</dbReference>
<evidence type="ECO:0000259" key="11">
    <source>
        <dbReference type="PROSITE" id="PS50020"/>
    </source>
</evidence>
<dbReference type="STRING" id="67767.A0A0J7KK18"/>
<dbReference type="InterPro" id="IPR011989">
    <property type="entry name" value="ARM-like"/>
</dbReference>
<dbReference type="Pfam" id="PF00397">
    <property type="entry name" value="WW"/>
    <property type="match status" value="1"/>
</dbReference>
<name>A0A0J7KK18_LASNI</name>
<accession>A0A0J7KK18</accession>
<dbReference type="EMBL" id="LBMM01006423">
    <property type="protein sequence ID" value="KMQ90617.1"/>
    <property type="molecule type" value="Genomic_DNA"/>
</dbReference>
<dbReference type="Pfam" id="PF10304">
    <property type="entry name" value="RTP1_C2"/>
    <property type="match status" value="1"/>
</dbReference>
<evidence type="ECO:0000256" key="2">
    <source>
        <dbReference type="ARBA" id="ARBA00004555"/>
    </source>
</evidence>
<evidence type="ECO:0000256" key="4">
    <source>
        <dbReference type="ARBA" id="ARBA00016094"/>
    </source>
</evidence>
<dbReference type="InterPro" id="IPR001202">
    <property type="entry name" value="WW_dom"/>
</dbReference>
<dbReference type="Pfam" id="PF10363">
    <property type="entry name" value="RTP1_C1"/>
    <property type="match status" value="1"/>
</dbReference>
<evidence type="ECO:0000256" key="1">
    <source>
        <dbReference type="ARBA" id="ARBA00004371"/>
    </source>
</evidence>
<comment type="similarity">
    <text evidence="3">Belongs to the Tango6 family.</text>
</comment>
<dbReference type="Gene3D" id="3.40.50.720">
    <property type="entry name" value="NAD(P)-binding Rossmann-like Domain"/>
    <property type="match status" value="1"/>
</dbReference>
<feature type="domain" description="WW" evidence="11">
    <location>
        <begin position="12"/>
        <end position="45"/>
    </location>
</feature>
<dbReference type="InterPro" id="IPR039600">
    <property type="entry name" value="TANGO6/Rtp1"/>
</dbReference>
<evidence type="ECO:0000256" key="6">
    <source>
        <dbReference type="ARBA" id="ARBA00022703"/>
    </source>
</evidence>
<organism evidence="12 13">
    <name type="scientific">Lasius niger</name>
    <name type="common">Black garden ant</name>
    <dbReference type="NCBI Taxonomy" id="67767"/>
    <lineage>
        <taxon>Eukaryota</taxon>
        <taxon>Metazoa</taxon>
        <taxon>Ecdysozoa</taxon>
        <taxon>Arthropoda</taxon>
        <taxon>Hexapoda</taxon>
        <taxon>Insecta</taxon>
        <taxon>Pterygota</taxon>
        <taxon>Neoptera</taxon>
        <taxon>Endopterygota</taxon>
        <taxon>Hymenoptera</taxon>
        <taxon>Apocrita</taxon>
        <taxon>Aculeata</taxon>
        <taxon>Formicoidea</taxon>
        <taxon>Formicidae</taxon>
        <taxon>Formicinae</taxon>
        <taxon>Lasius</taxon>
        <taxon>Lasius</taxon>
    </lineage>
</organism>
<dbReference type="InterPro" id="IPR016024">
    <property type="entry name" value="ARM-type_fold"/>
</dbReference>
<dbReference type="InterPro" id="IPR002347">
    <property type="entry name" value="SDR_fam"/>
</dbReference>
<sequence length="1210" mass="136628">MVGLLNDSDSEDELPPGWEERTTLDGNVYYVNHYTKGTQWTHPRTGRKKIVDGELPPGWERCISDDGKVLFVDHTNRTTTYTDPRLAFATEYREMSQPVRQRFDGSSTALAVLHGRDLRNKVALVTGANTGIGYETAKSLALHGCDVILACRDIEKANEAIKRIQQEKETANCVALEIDLSSLRSVREAFEQFKQKFKSLHILILNAGVFGLPYQLTKDGYETTFQVNHLSQFYLTLLLEHTIQSSSNPRIVVVSSESHRFSAIRTPEDIHQSTLSPPAYKYWAMGAYNDTKLYDAKNFDDKLARILEKVIPLLPDDVRQSIRDVNIRDQYLQTIIYMLRNIKEDDAKIDTDAPISVKQYHSIKIAVELIVSIGIIPFLLPGVGVGMAKLCPKALNIFQEEEELGCLEKYKRLCFSTNSLLDLFDDLNLRPAVLSQISPLMAALLQLSHAPLVKPSSEVQQSSNVNKQEFHMTMEEYQRLQNRQKEFHTKFISLLHNCPQYLCFRELMVILGMQNAPKWLRKETQNYLIKTLVQPNGVLSLIAAICEDDLDLGTDWRKLETVSKLIAASHGKNAEEYYKTICPQILDLLSSGNISHSSMIANCCIKGLYDYNSNACQKYIVEVICAPLITKKPYVVKSEKEIEQCIESLAKCFLTEDAKFKHLPCTVILHVATPLFCLYNTVRESACILKTNLRQLLLKILAEETTREKLYSAFLGHDTSAEFGDYVTAQFGPTGGLEITGLNKNLKYEELAGTVFELVSIAKDLSPSLFCYMLKFLSNMNKSSCKVERQKVLETEDDKVEHIAMQLAAHKLLSQLASTSTIQDAQVKNPTPLLSFIKSLFDAYTKSYQGTTEESECEMLYISLMLIKFLVEKKAALEIDLLKDFATFLEDHRRNSNMPMQLKSLIDEVVACIVTYDPNEKSRARIEERKCYRDMSINNPTTSNKFDEAIRDLADPLLPVRAHGLVTLTKLVENKDPCAVARKGIVLRLFQENLKHEDSFVYLASINGLCALATAFPKEIIEILMPEYIDMPNRADAEITVETRIKLGEILVKTTRALGEMSVVHKNALVNGFLCATRDADPLVRASSLSCLGELCKVLNFRLGNILVEILYCITCIIKSDKTPECRRAAVLVVTLLFRGLGRDTLNSLGSDLVDLYRGLKHLRDNDDDPVLRLHAQLALEEIDHIVRDFLSAPPKLEKKIFLLDPPSIP</sequence>
<keyword evidence="5" id="KW-0879">Wnt signaling pathway</keyword>
<keyword evidence="6" id="KW-0053">Apoptosis</keyword>
<keyword evidence="12" id="KW-0472">Membrane</keyword>
<evidence type="ECO:0000256" key="7">
    <source>
        <dbReference type="ARBA" id="ARBA00022737"/>
    </source>
</evidence>
<dbReference type="InterPro" id="IPR019451">
    <property type="entry name" value="Rtp1_C1"/>
</dbReference>
<keyword evidence="7" id="KW-0677">Repeat</keyword>
<dbReference type="SUPFAM" id="SSF51045">
    <property type="entry name" value="WW domain"/>
    <property type="match status" value="2"/>
</dbReference>
<dbReference type="SUPFAM" id="SSF48371">
    <property type="entry name" value="ARM repeat"/>
    <property type="match status" value="1"/>
</dbReference>
<evidence type="ECO:0000256" key="3">
    <source>
        <dbReference type="ARBA" id="ARBA00005724"/>
    </source>
</evidence>
<dbReference type="PROSITE" id="PS50020">
    <property type="entry name" value="WW_DOMAIN_2"/>
    <property type="match status" value="2"/>
</dbReference>
<dbReference type="InterPro" id="IPR036020">
    <property type="entry name" value="WW_dom_sf"/>
</dbReference>
<keyword evidence="10" id="KW-0175">Coiled coil</keyword>
<gene>
    <name evidence="12" type="ORF">RF55_9602</name>
</gene>
<dbReference type="PANTHER" id="PTHR20959">
    <property type="entry name" value="TRANSPORT AND GOLGI ORGANIZATION PROTEIN 6 FAMILY MEMBER"/>
    <property type="match status" value="1"/>
</dbReference>
<evidence type="ECO:0000313" key="13">
    <source>
        <dbReference type="Proteomes" id="UP000036403"/>
    </source>
</evidence>
<evidence type="ECO:0000313" key="12">
    <source>
        <dbReference type="EMBL" id="KMQ90617.1"/>
    </source>
</evidence>
<dbReference type="InterPro" id="IPR057407">
    <property type="entry name" value="HEAT_TANGO6"/>
</dbReference>
<feature type="coiled-coil region" evidence="10">
    <location>
        <begin position="147"/>
        <end position="174"/>
    </location>
</feature>
<dbReference type="AlphaFoldDB" id="A0A0J7KK18"/>
<dbReference type="InterPro" id="IPR057347">
    <property type="entry name" value="TANGO6_N"/>
</dbReference>
<dbReference type="SMART" id="SM00456">
    <property type="entry name" value="WW"/>
    <property type="match status" value="2"/>
</dbReference>
<dbReference type="Proteomes" id="UP000036403">
    <property type="component" value="Unassembled WGS sequence"/>
</dbReference>
<dbReference type="GO" id="GO:0009306">
    <property type="term" value="P:protein secretion"/>
    <property type="evidence" value="ECO:0007669"/>
    <property type="project" value="TreeGrafter"/>
</dbReference>
<dbReference type="InterPro" id="IPR019414">
    <property type="entry name" value="Rtp1_C2"/>
</dbReference>
<dbReference type="InterPro" id="IPR036291">
    <property type="entry name" value="NAD(P)-bd_dom_sf"/>
</dbReference>
<keyword evidence="12" id="KW-0812">Transmembrane</keyword>
<dbReference type="GO" id="GO:0006915">
    <property type="term" value="P:apoptotic process"/>
    <property type="evidence" value="ECO:0007669"/>
    <property type="project" value="UniProtKB-KW"/>
</dbReference>
<dbReference type="PaxDb" id="67767-A0A0J7KK18"/>
<dbReference type="CDD" id="cd00201">
    <property type="entry name" value="WW"/>
    <property type="match status" value="2"/>
</dbReference>
<keyword evidence="8" id="KW-0333">Golgi apparatus</keyword>
<evidence type="ECO:0000256" key="10">
    <source>
        <dbReference type="SAM" id="Coils"/>
    </source>
</evidence>
<evidence type="ECO:0000256" key="8">
    <source>
        <dbReference type="ARBA" id="ARBA00023034"/>
    </source>
</evidence>
<dbReference type="Pfam" id="PF00106">
    <property type="entry name" value="adh_short"/>
    <property type="match status" value="1"/>
</dbReference>
<dbReference type="Pfam" id="PF25267">
    <property type="entry name" value="TANGO6_N"/>
    <property type="match status" value="1"/>
</dbReference>
<proteinExistence type="inferred from homology"/>
<dbReference type="SUPFAM" id="SSF51735">
    <property type="entry name" value="NAD(P)-binding Rossmann-fold domains"/>
    <property type="match status" value="1"/>
</dbReference>
<reference evidence="12 13" key="1">
    <citation type="submission" date="2015-04" db="EMBL/GenBank/DDBJ databases">
        <title>Lasius niger genome sequencing.</title>
        <authorList>
            <person name="Konorov E.A."/>
            <person name="Nikitin M.A."/>
            <person name="Kirill M.V."/>
            <person name="Chang P."/>
        </authorList>
    </citation>
    <scope>NUCLEOTIDE SEQUENCE [LARGE SCALE GENOMIC DNA]</scope>
    <source>
        <tissue evidence="12">Whole</tissue>
    </source>
</reference>
<dbReference type="GO" id="GO:0016055">
    <property type="term" value="P:Wnt signaling pathway"/>
    <property type="evidence" value="ECO:0007669"/>
    <property type="project" value="UniProtKB-KW"/>
</dbReference>
<dbReference type="PRINTS" id="PR00081">
    <property type="entry name" value="GDHRDH"/>
</dbReference>
<dbReference type="InterPro" id="IPR000357">
    <property type="entry name" value="HEAT"/>
</dbReference>
<dbReference type="GO" id="GO:0005764">
    <property type="term" value="C:lysosome"/>
    <property type="evidence" value="ECO:0007669"/>
    <property type="project" value="UniProtKB-SubCell"/>
</dbReference>
<dbReference type="PANTHER" id="PTHR20959:SF1">
    <property type="entry name" value="TRANSPORT AND GOLGI ORGANIZATION PROTEIN 6 HOMOLOG"/>
    <property type="match status" value="1"/>
</dbReference>
<dbReference type="OrthoDB" id="39591at2759"/>